<name>A0A8J8NI94_HALGN</name>
<dbReference type="EMBL" id="RRYP01016534">
    <property type="protein sequence ID" value="TNV74985.1"/>
    <property type="molecule type" value="Genomic_DNA"/>
</dbReference>
<dbReference type="Proteomes" id="UP000785679">
    <property type="component" value="Unassembled WGS sequence"/>
</dbReference>
<proteinExistence type="predicted"/>
<accession>A0A8J8NI94</accession>
<sequence>MMSYWLRYIQRASKFRQRQCHYSLYLPYCKNVTSTNTYCATRLFDGSQGCLTCLSRYRLTVLDPLTHTGSCSFQMTPDIMTPIVIELHVLGGDRARQLADEQFADILSALKAAYSKKATEYARKVIIYIDPNVEHFVTPEDYERAYPLMDQIYLGDQRYDIIIMQAQSILQYGQAPRMHTEQSLLHQGHSQQQNRGQFKNIRAPSWVKFGEEHNIQLN</sequence>
<evidence type="ECO:0000313" key="1">
    <source>
        <dbReference type="EMBL" id="TNV74985.1"/>
    </source>
</evidence>
<evidence type="ECO:0000313" key="2">
    <source>
        <dbReference type="Proteomes" id="UP000785679"/>
    </source>
</evidence>
<gene>
    <name evidence="1" type="ORF">FGO68_gene9840</name>
</gene>
<keyword evidence="2" id="KW-1185">Reference proteome</keyword>
<reference evidence="1" key="1">
    <citation type="submission" date="2019-06" db="EMBL/GenBank/DDBJ databases">
        <authorList>
            <person name="Zheng W."/>
        </authorList>
    </citation>
    <scope>NUCLEOTIDE SEQUENCE</scope>
    <source>
        <strain evidence="1">QDHG01</strain>
    </source>
</reference>
<organism evidence="1 2">
    <name type="scientific">Halteria grandinella</name>
    <dbReference type="NCBI Taxonomy" id="5974"/>
    <lineage>
        <taxon>Eukaryota</taxon>
        <taxon>Sar</taxon>
        <taxon>Alveolata</taxon>
        <taxon>Ciliophora</taxon>
        <taxon>Intramacronucleata</taxon>
        <taxon>Spirotrichea</taxon>
        <taxon>Stichotrichia</taxon>
        <taxon>Sporadotrichida</taxon>
        <taxon>Halteriidae</taxon>
        <taxon>Halteria</taxon>
    </lineage>
</organism>
<dbReference type="AlphaFoldDB" id="A0A8J8NI94"/>
<comment type="caution">
    <text evidence="1">The sequence shown here is derived from an EMBL/GenBank/DDBJ whole genome shotgun (WGS) entry which is preliminary data.</text>
</comment>
<protein>
    <submittedName>
        <fullName evidence="1">Uncharacterized protein</fullName>
    </submittedName>
</protein>